<dbReference type="Proteomes" id="UP000828048">
    <property type="component" value="Chromosome 11"/>
</dbReference>
<organism evidence="1 2">
    <name type="scientific">Vaccinium darrowii</name>
    <dbReference type="NCBI Taxonomy" id="229202"/>
    <lineage>
        <taxon>Eukaryota</taxon>
        <taxon>Viridiplantae</taxon>
        <taxon>Streptophyta</taxon>
        <taxon>Embryophyta</taxon>
        <taxon>Tracheophyta</taxon>
        <taxon>Spermatophyta</taxon>
        <taxon>Magnoliopsida</taxon>
        <taxon>eudicotyledons</taxon>
        <taxon>Gunneridae</taxon>
        <taxon>Pentapetalae</taxon>
        <taxon>asterids</taxon>
        <taxon>Ericales</taxon>
        <taxon>Ericaceae</taxon>
        <taxon>Vaccinioideae</taxon>
        <taxon>Vaccinieae</taxon>
        <taxon>Vaccinium</taxon>
    </lineage>
</organism>
<evidence type="ECO:0000313" key="1">
    <source>
        <dbReference type="EMBL" id="KAH7855359.1"/>
    </source>
</evidence>
<name>A0ACB7YQC0_9ERIC</name>
<evidence type="ECO:0000313" key="2">
    <source>
        <dbReference type="Proteomes" id="UP000828048"/>
    </source>
</evidence>
<gene>
    <name evidence="1" type="ORF">Vadar_024019</name>
</gene>
<comment type="caution">
    <text evidence="1">The sequence shown here is derived from an EMBL/GenBank/DDBJ whole genome shotgun (WGS) entry which is preliminary data.</text>
</comment>
<sequence length="122" mass="14158">MMKSIPQLRELKIRECEMLSRIVVEENEMGESSMDKVEFLQLERLVLISIPNLRRFCNSTHTLELPWPSEMDLRFCRSMDTFSLGYVSAPNLLLPGISWNGDLNNAVQSLHKSHIAKHTVEW</sequence>
<dbReference type="EMBL" id="CM037161">
    <property type="protein sequence ID" value="KAH7855359.1"/>
    <property type="molecule type" value="Genomic_DNA"/>
</dbReference>
<keyword evidence="2" id="KW-1185">Reference proteome</keyword>
<accession>A0ACB7YQC0</accession>
<protein>
    <submittedName>
        <fullName evidence="1">Uncharacterized protein</fullName>
    </submittedName>
</protein>
<reference evidence="1 2" key="1">
    <citation type="journal article" date="2021" name="Hortic Res">
        <title>High-quality reference genome and annotation aids understanding of berry development for evergreen blueberry (Vaccinium darrowii).</title>
        <authorList>
            <person name="Yu J."/>
            <person name="Hulse-Kemp A.M."/>
            <person name="Babiker E."/>
            <person name="Staton M."/>
        </authorList>
    </citation>
    <scope>NUCLEOTIDE SEQUENCE [LARGE SCALE GENOMIC DNA]</scope>
    <source>
        <strain evidence="2">cv. NJ 8807/NJ 8810</strain>
        <tissue evidence="1">Young leaf</tissue>
    </source>
</reference>
<proteinExistence type="predicted"/>